<dbReference type="InterPro" id="IPR058610">
    <property type="entry name" value="WIT1_2_N"/>
</dbReference>
<dbReference type="Pfam" id="PF26581">
    <property type="entry name" value="WIT1_2_N"/>
    <property type="match status" value="1"/>
</dbReference>
<dbReference type="PANTHER" id="PTHR35705">
    <property type="entry name" value="WPP DOMAIN-INTERACTING TAIL-ANCHORED PROTEIN 1"/>
    <property type="match status" value="1"/>
</dbReference>
<comment type="caution">
    <text evidence="3">The sequence shown here is derived from an EMBL/GenBank/DDBJ whole genome shotgun (WGS) entry which is preliminary data.</text>
</comment>
<organism evidence="3 4">
    <name type="scientific">Rosa chinensis</name>
    <name type="common">China rose</name>
    <dbReference type="NCBI Taxonomy" id="74649"/>
    <lineage>
        <taxon>Eukaryota</taxon>
        <taxon>Viridiplantae</taxon>
        <taxon>Streptophyta</taxon>
        <taxon>Embryophyta</taxon>
        <taxon>Tracheophyta</taxon>
        <taxon>Spermatophyta</taxon>
        <taxon>Magnoliopsida</taxon>
        <taxon>eudicotyledons</taxon>
        <taxon>Gunneridae</taxon>
        <taxon>Pentapetalae</taxon>
        <taxon>rosids</taxon>
        <taxon>fabids</taxon>
        <taxon>Rosales</taxon>
        <taxon>Rosaceae</taxon>
        <taxon>Rosoideae</taxon>
        <taxon>Rosoideae incertae sedis</taxon>
        <taxon>Rosa</taxon>
    </lineage>
</organism>
<feature type="coiled-coil region" evidence="1">
    <location>
        <begin position="322"/>
        <end position="370"/>
    </location>
</feature>
<reference evidence="3 4" key="1">
    <citation type="journal article" date="2018" name="Nat. Genet.">
        <title>The Rosa genome provides new insights in the design of modern roses.</title>
        <authorList>
            <person name="Bendahmane M."/>
        </authorList>
    </citation>
    <scope>NUCLEOTIDE SEQUENCE [LARGE SCALE GENOMIC DNA]</scope>
    <source>
        <strain evidence="4">cv. Old Blush</strain>
    </source>
</reference>
<dbReference type="Proteomes" id="UP000238479">
    <property type="component" value="Chromosome 6"/>
</dbReference>
<dbReference type="Gramene" id="PRQ24692">
    <property type="protein sequence ID" value="PRQ24692"/>
    <property type="gene ID" value="RchiOBHm_Chr6g0275231"/>
</dbReference>
<sequence>MIYRVRKRSRVYGSPSPKGRYGGGRGRVLPRSLLGCNLCHDCRFQNHLNSCTVKMDYDATHEASDFGNDVNIDVPVVESNRVDSLEKVSFDGMVIEELQNLGEVITGVELDLACAYEKLLNLIGFMMHVATKESDFDAFISDEEQTIVGSVEKALEFTLLSGILDSEVGELDKVIALLQMEITAAQELLSLYTYLGETFTVIEEKLQDSEQSLKQLQEQISEIRMQSLKFQRTLSCFDGEENWNNNKGVLGHLEDDIFSSKNVLMKMQTVKHQRHILRMLDKSLAREMDLEKKLTESKQIEEDLKLRLLSSEQEAYCMEDEISEMRNVVTDLKEKESKVEDRARNAEAKYKLLAETNTELNEELRLLKTRLTELTCGCNMPWQLLRLGRRNKTC</sequence>
<dbReference type="EMBL" id="PDCK01000044">
    <property type="protein sequence ID" value="PRQ24692.1"/>
    <property type="molecule type" value="Genomic_DNA"/>
</dbReference>
<keyword evidence="1" id="KW-0175">Coiled coil</keyword>
<evidence type="ECO:0000313" key="4">
    <source>
        <dbReference type="Proteomes" id="UP000238479"/>
    </source>
</evidence>
<accession>A0A2P6PRZ5</accession>
<proteinExistence type="predicted"/>
<dbReference type="InterPro" id="IPR039976">
    <property type="entry name" value="WIT1/WIT2"/>
</dbReference>
<evidence type="ECO:0000313" key="3">
    <source>
        <dbReference type="EMBL" id="PRQ24692.1"/>
    </source>
</evidence>
<protein>
    <recommendedName>
        <fullName evidence="2">WIT1/2 N-terminal helical bundle domain-containing protein</fullName>
    </recommendedName>
</protein>
<dbReference type="OrthoDB" id="1936068at2759"/>
<evidence type="ECO:0000259" key="2">
    <source>
        <dbReference type="Pfam" id="PF26581"/>
    </source>
</evidence>
<keyword evidence="4" id="KW-1185">Reference proteome</keyword>
<gene>
    <name evidence="3" type="ORF">RchiOBHm_Chr6g0275231</name>
</gene>
<name>A0A2P6PRZ5_ROSCH</name>
<evidence type="ECO:0000256" key="1">
    <source>
        <dbReference type="SAM" id="Coils"/>
    </source>
</evidence>
<feature type="domain" description="WIT1/2 N-terminal helical bundle" evidence="2">
    <location>
        <begin position="99"/>
        <end position="237"/>
    </location>
</feature>
<dbReference type="STRING" id="74649.A0A2P6PRZ5"/>
<dbReference type="AlphaFoldDB" id="A0A2P6PRZ5"/>
<dbReference type="PANTHER" id="PTHR35705:SF1">
    <property type="entry name" value="WPP DOMAIN-INTERACTING TAIL-ANCHORED PROTEIN 1"/>
    <property type="match status" value="1"/>
</dbReference>
<feature type="coiled-coil region" evidence="1">
    <location>
        <begin position="199"/>
        <end position="233"/>
    </location>
</feature>